<name>A0ABX2CRH9_9CYAN</name>
<evidence type="ECO:0000256" key="1">
    <source>
        <dbReference type="ARBA" id="ARBA00004651"/>
    </source>
</evidence>
<organism evidence="6 7">
    <name type="scientific">Microcoleus asticus IPMA8</name>
    <dbReference type="NCBI Taxonomy" id="2563858"/>
    <lineage>
        <taxon>Bacteria</taxon>
        <taxon>Bacillati</taxon>
        <taxon>Cyanobacteriota</taxon>
        <taxon>Cyanophyceae</taxon>
        <taxon>Oscillatoriophycideae</taxon>
        <taxon>Oscillatoriales</taxon>
        <taxon>Microcoleaceae</taxon>
        <taxon>Microcoleus</taxon>
        <taxon>Microcoleus asticus</taxon>
    </lineage>
</organism>
<comment type="subcellular location">
    <subcellularLocation>
        <location evidence="1">Cell membrane</location>
        <topology evidence="1">Multi-pass membrane protein</topology>
    </subcellularLocation>
</comment>
<keyword evidence="3" id="KW-0812">Transmembrane</keyword>
<proteinExistence type="predicted"/>
<evidence type="ECO:0000256" key="2">
    <source>
        <dbReference type="ARBA" id="ARBA00022475"/>
    </source>
</evidence>
<evidence type="ECO:0000256" key="5">
    <source>
        <dbReference type="ARBA" id="ARBA00023136"/>
    </source>
</evidence>
<comment type="caution">
    <text evidence="6">The sequence shown here is derived from an EMBL/GenBank/DDBJ whole genome shotgun (WGS) entry which is preliminary data.</text>
</comment>
<dbReference type="InterPro" id="IPR052425">
    <property type="entry name" value="Uncharacterized_MFS-type"/>
</dbReference>
<evidence type="ECO:0000256" key="4">
    <source>
        <dbReference type="ARBA" id="ARBA00022989"/>
    </source>
</evidence>
<dbReference type="InterPro" id="IPR036259">
    <property type="entry name" value="MFS_trans_sf"/>
</dbReference>
<sequence length="67" mass="6806">MFAVIFSSLFAPLVFFGNGQGALLEMTLCGIGMGAEESILKAAVAGLVPADKIGSAYGIFNTGYGLS</sequence>
<keyword evidence="4" id="KW-1133">Transmembrane helix</keyword>
<evidence type="ECO:0000313" key="7">
    <source>
        <dbReference type="Proteomes" id="UP000702425"/>
    </source>
</evidence>
<reference evidence="6 7" key="1">
    <citation type="journal article" date="2020" name="Sci. Rep.">
        <title>A novel cyanobacterial geosmin producer, revising GeoA distribution and dispersion patterns in Bacteria.</title>
        <authorList>
            <person name="Churro C."/>
            <person name="Semedo-Aguiar A.P."/>
            <person name="Silva A.D."/>
            <person name="Pereira-Leal J.B."/>
            <person name="Leite R.B."/>
        </authorList>
    </citation>
    <scope>NUCLEOTIDE SEQUENCE [LARGE SCALE GENOMIC DNA]</scope>
    <source>
        <strain evidence="6 7">IPMA8</strain>
    </source>
</reference>
<gene>
    <name evidence="6" type="ORF">E5S67_00424</name>
</gene>
<dbReference type="Proteomes" id="UP000702425">
    <property type="component" value="Unassembled WGS sequence"/>
</dbReference>
<protein>
    <submittedName>
        <fullName evidence="6">Uncharacterized protein</fullName>
    </submittedName>
</protein>
<dbReference type="SUPFAM" id="SSF103473">
    <property type="entry name" value="MFS general substrate transporter"/>
    <property type="match status" value="1"/>
</dbReference>
<dbReference type="PANTHER" id="PTHR42688">
    <property type="entry name" value="CONSERVED PROTEIN"/>
    <property type="match status" value="1"/>
</dbReference>
<dbReference type="EMBL" id="SRRZ01000005">
    <property type="protein sequence ID" value="NQE32708.1"/>
    <property type="molecule type" value="Genomic_DNA"/>
</dbReference>
<evidence type="ECO:0000256" key="3">
    <source>
        <dbReference type="ARBA" id="ARBA00022692"/>
    </source>
</evidence>
<dbReference type="PANTHER" id="PTHR42688:SF1">
    <property type="entry name" value="BLR5212 PROTEIN"/>
    <property type="match status" value="1"/>
</dbReference>
<accession>A0ABX2CRH9</accession>
<keyword evidence="2" id="KW-1003">Cell membrane</keyword>
<keyword evidence="7" id="KW-1185">Reference proteome</keyword>
<keyword evidence="5" id="KW-0472">Membrane</keyword>
<evidence type="ECO:0000313" key="6">
    <source>
        <dbReference type="EMBL" id="NQE32708.1"/>
    </source>
</evidence>